<accession>A0A1E7FK96</accession>
<dbReference type="InterPro" id="IPR036034">
    <property type="entry name" value="PDZ_sf"/>
</dbReference>
<feature type="region of interest" description="Disordered" evidence="4">
    <location>
        <begin position="432"/>
        <end position="457"/>
    </location>
</feature>
<feature type="region of interest" description="Disordered" evidence="4">
    <location>
        <begin position="280"/>
        <end position="307"/>
    </location>
</feature>
<evidence type="ECO:0000259" key="5">
    <source>
        <dbReference type="SMART" id="SM00228"/>
    </source>
</evidence>
<dbReference type="SUPFAM" id="SSF50156">
    <property type="entry name" value="PDZ domain-like"/>
    <property type="match status" value="1"/>
</dbReference>
<name>A0A1E7FK96_9STRA</name>
<feature type="domain" description="PDZ" evidence="5">
    <location>
        <begin position="1564"/>
        <end position="1638"/>
    </location>
</feature>
<feature type="compositionally biased region" description="Polar residues" evidence="4">
    <location>
        <begin position="2024"/>
        <end position="2033"/>
    </location>
</feature>
<dbReference type="OrthoDB" id="49409at2759"/>
<dbReference type="InterPro" id="IPR001965">
    <property type="entry name" value="Znf_PHD"/>
</dbReference>
<dbReference type="GO" id="GO:0008270">
    <property type="term" value="F:zinc ion binding"/>
    <property type="evidence" value="ECO:0007669"/>
    <property type="project" value="UniProtKB-KW"/>
</dbReference>
<dbReference type="InterPro" id="IPR001478">
    <property type="entry name" value="PDZ"/>
</dbReference>
<dbReference type="Gene3D" id="2.30.42.10">
    <property type="match status" value="1"/>
</dbReference>
<proteinExistence type="predicted"/>
<keyword evidence="2" id="KW-0863">Zinc-finger</keyword>
<feature type="compositionally biased region" description="Pro residues" evidence="4">
    <location>
        <begin position="1964"/>
        <end position="1973"/>
    </location>
</feature>
<feature type="compositionally biased region" description="Polar residues" evidence="4">
    <location>
        <begin position="2040"/>
        <end position="2061"/>
    </location>
</feature>
<dbReference type="Proteomes" id="UP000095751">
    <property type="component" value="Unassembled WGS sequence"/>
</dbReference>
<feature type="region of interest" description="Disordered" evidence="4">
    <location>
        <begin position="1955"/>
        <end position="1983"/>
    </location>
</feature>
<feature type="region of interest" description="Disordered" evidence="4">
    <location>
        <begin position="1998"/>
        <end position="2061"/>
    </location>
</feature>
<dbReference type="SMART" id="SM00228">
    <property type="entry name" value="PDZ"/>
    <property type="match status" value="1"/>
</dbReference>
<feature type="compositionally biased region" description="Polar residues" evidence="4">
    <location>
        <begin position="1662"/>
        <end position="1694"/>
    </location>
</feature>
<evidence type="ECO:0008006" key="9">
    <source>
        <dbReference type="Google" id="ProtNLM"/>
    </source>
</evidence>
<sequence>MSINSIPTEESNNNDGTYKNRDRTGILEVSNFLNQFQSHFLPPTTNNNNNKNKDKNNDESESSEQQMLQQPTTPLGNISPKDLENVIEFRSLLEKFRILEEELHVMDQYGNDDERIAPITRRYVKNKSEEINNLQEEVKRVGTDRMKLLLKLLQRFEVWTCKFVAQDQLVTSTRLLPVDATAKKLVPSIEIDNGIEKEEEENEKMTTTTTTLDASLAVAAVAKNGNSTVSSTSTSTSAFYSRNKCIQCCTLAIPPNKHTWEAYARLAIMASFLNDDSDIDGDSESTDSDETATYNSTTTTTTTTNDDKRENLLIQSLNSPACIYDCNRYKKGQNPSQKQDYKFTSSDLIPLWIRAQRNTQALRQLFLLFEVQVQTTTTTTNNEDNDNDNDNDNGRSIDSNNEVDDSRTTVAIAVSGTGVRGEGKRLVVNIADGEDGDDSQQQPEAITPTSTTTTVDERNNNLNLPLKAILRGNPTSIRLQMTEVSNYVDQLVEWAVVNQSIYTYQRIKKQILTAPLQKQQQKQKQDTLKRRRVIDPVRVNTTKRIRNERKNGKNNDNLFELRQACQSYLLRWFARRNRNALTILFSNRSEQILLLDIGCMMNSKVLKQAAAFKEGDIPSDIKDYMQQLPAGGDFHFEDRTFARIDRRFFTKGRYDGSSTAVPCHSQLFTLLETLSNVCPKNQASHKTLVDAAKEDLNILFSTFSPTTTTDGDDDDDNEDAIYKTALKLVSPSKDYTEQSLIDQLKSSPAPWAEKCCRCEKVGNTELRTCLNCEQVFHEKCSGPGRSTSVSLKNLIQSFPPLNEIFKVKRPENLEPPDFSNLEWVKETIAIDRQIGVDRKVSRLGISFENTENCSKLFESLQSDDACYVAEQMNLEDTDSRGRKCKIPARIRHKGYLLTTVKKDYGADQAGLQKGDIITSVEFSELVHAEDEQKYGESKVFDMSTFTHDSCMTLFQVQSLRLNVTILRPPSANILKVAKNWYASMIQLNKNTLDVLRRLNSSSLWFCGACTQSKASDESRTVFLEAEYCRAVIRRIGMEAYAQPFWEGNQKDESGFFCLRRLDSIMTHIMRVQSKDDSYDSSPEAFLTPPQNNSIRQRLSWATKRLEKRPMELFCEAIKLVMDSSFPGVSQLITKRSALIRHFLIAFSSWCVGATVKSGSYRAMVGPPDTFRYSRPPWFGASCSVCCSRPAENENVTTCKNKLCVNHAAGSERHVDDIDNEEITRIGNTMSKYSKQASLVGTLFLVLPSDPLVEYISKIVRIDHENRPIEFIVSSYLPPDFHDTVVNGRQKTDYDQFDEGDGIYHLLPVVNARQQLFLLERCKVRNQNENNGGSNFSWASLDVLNLDGVARYSPAALRKKLEYSNRIRLAIDSAIVQELCKASFDSPSFSSHSRTTSEDRVTMLQYFYTPSTDPKLGMQKKLIDTLLKGKATTELVRGLLCTDPTGEQSVQVEDETDSSDWKIIQREGDKSHELEFGLSLLHQGLIPVNAIKTNILQILLPSSVLEGKSILYYSDFLFQDEASKRDIVDTLFPSNLSPYQGRCSKLLVRTVTLSPLGSISTNNVFGWGFEIMKWKNERILRVGRVKRGSPAHRMGLKPHDIITAVNGRKYTKFYEISDFVTSIMGVPGVYVRMDKSQNRIDGITMILSTIKDSNIKISPVVLTTNRPPSVDNTSQMSASRPQTSAHRPLQQNRRTANALRPRRTPPMVINPLTNANSNQGHVLQRTPTINAPPIVINPLTNTNSNQGHAVQRTPTINAPPIVIHPLTNANSNQGSVVYRTPTTNASSYARNSAPVTGRSESADSKLIGLLRDTYNDRPLLQQNDFYRAAGSFENGIILTVMEVSVFFQNCLNGNWKLGMRLLMPRYDPKTIIEQVKRLIHWTREMLVKIPIVKREIHLHILQLDCDRMNDQEVPETGDFILVEKSDGVDYKYRFPRKPLPIDRIVEIKFQQYFPQQPPIQHHQPRPVPPAPQQYPPTQYRYHNTPHHHMWQSHLNNHHEYDNQHQHPVDNNGPRQAGSFPHHSSHANWPHQQPNGHPPPSNHAQGTGRNNNYEYPQSNGVNQEDTTVVNLLDSEEENSEMSAVDELDGSTDEPSLAFYNEGTFNGGKHGNRGRSDREPISHSNSYPSERIRGGGETEDSVTDQQSTDTCLYDLSPAEWEGKAVFTFVQTASEGSMASEATLVGFAKGPEQWNSEVENIPDKVEVEAYYLSSIGYFDAMKINEFFSDDVWVVDTNSDSEEAKVIAKLRSQNILHVTDDGLEEEEQQDPEEKTASVLHATDERLEEEEQQDQMKKSASALANSFTDLQFLGKSPDGRDVMWISNDPMAIYLELEPIQRVEQSLQRQYLLSLQEVQKFLRETHPDIVPLRSFPSNCYTCVWGCSIIGAGSERQCLTFPSETELYRHYSSYHFCHSDSLVTLGQAKKFTRIQDGKRLVEFASAITSAIVARCPLLEKNVKRGDCCREAAAGVEFFTSPTGQTLNLPANQIMFDFCQRLLSSKRARVKYISNLIQLWLHIAKLFQCDTTGKSRLDQNEFHPTTLPANYLWNDPLCREFERVKQNYSCEKKSVALKSTCCRGYHNCSLCSLPFERYLVCSTSAEETSSNKDTSNITIRRSIGCGLMSDVALAENNSENNIPGRLGEGKMLLLQVASLIPESVKLTAETSQRNKFEDPLVSFRVFDTDLNYTTWKAFVAECTCTQMLAQALVALLASLQRSKLPDWWSRENSGWSTSYVIMAEPSLSTLYLHMYMLDAALTDILSRSLHATFHQEKKSDETNLIQQRKMSKLWKLAMQYGYEPFEGNNDGECYHCNDGGILLCCELCPKVQHHECCVPQLSPNVKLDHWMCDSCINDIENYEEEEEEEFEDYQEEDEESS</sequence>
<dbReference type="InterPro" id="IPR013083">
    <property type="entry name" value="Znf_RING/FYVE/PHD"/>
</dbReference>
<dbReference type="InParanoid" id="A0A1E7FK96"/>
<dbReference type="PROSITE" id="PS01359">
    <property type="entry name" value="ZF_PHD_1"/>
    <property type="match status" value="1"/>
</dbReference>
<feature type="region of interest" description="Disordered" evidence="4">
    <location>
        <begin position="1662"/>
        <end position="1704"/>
    </location>
</feature>
<dbReference type="KEGG" id="fcy:FRACYDRAFT_236868"/>
<feature type="region of interest" description="Disordered" evidence="4">
    <location>
        <begin position="1"/>
        <end position="21"/>
    </location>
</feature>
<organism evidence="7 8">
    <name type="scientific">Fragilariopsis cylindrus CCMP1102</name>
    <dbReference type="NCBI Taxonomy" id="635003"/>
    <lineage>
        <taxon>Eukaryota</taxon>
        <taxon>Sar</taxon>
        <taxon>Stramenopiles</taxon>
        <taxon>Ochrophyta</taxon>
        <taxon>Bacillariophyta</taxon>
        <taxon>Bacillariophyceae</taxon>
        <taxon>Bacillariophycidae</taxon>
        <taxon>Bacillariales</taxon>
        <taxon>Bacillariaceae</taxon>
        <taxon>Fragilariopsis</taxon>
    </lineage>
</organism>
<keyword evidence="8" id="KW-1185">Reference proteome</keyword>
<evidence type="ECO:0000256" key="2">
    <source>
        <dbReference type="ARBA" id="ARBA00022771"/>
    </source>
</evidence>
<gene>
    <name evidence="7" type="ORF">FRACYDRAFT_236868</name>
</gene>
<reference evidence="7 8" key="1">
    <citation type="submission" date="2016-09" db="EMBL/GenBank/DDBJ databases">
        <title>Extensive genetic diversity and differential bi-allelic expression allows diatom success in the polar Southern Ocean.</title>
        <authorList>
            <consortium name="DOE Joint Genome Institute"/>
            <person name="Mock T."/>
            <person name="Otillar R.P."/>
            <person name="Strauss J."/>
            <person name="Dupont C."/>
            <person name="Frickenhaus S."/>
            <person name="Maumus F."/>
            <person name="Mcmullan M."/>
            <person name="Sanges R."/>
            <person name="Schmutz J."/>
            <person name="Toseland A."/>
            <person name="Valas R."/>
            <person name="Veluchamy A."/>
            <person name="Ward B.J."/>
            <person name="Allen A."/>
            <person name="Barry K."/>
            <person name="Falciatore A."/>
            <person name="Ferrante M."/>
            <person name="Fortunato A.E."/>
            <person name="Gloeckner G."/>
            <person name="Gruber A."/>
            <person name="Hipkin R."/>
            <person name="Janech M."/>
            <person name="Kroth P."/>
            <person name="Leese F."/>
            <person name="Lindquist E."/>
            <person name="Lyon B.R."/>
            <person name="Martin J."/>
            <person name="Mayer C."/>
            <person name="Parker M."/>
            <person name="Quesneville H."/>
            <person name="Raymond J."/>
            <person name="Uhlig C."/>
            <person name="Valentin K.U."/>
            <person name="Worden A.Z."/>
            <person name="Armbrust E.V."/>
            <person name="Bowler C."/>
            <person name="Green B."/>
            <person name="Moulton V."/>
            <person name="Van Oosterhout C."/>
            <person name="Grigoriev I."/>
        </authorList>
    </citation>
    <scope>NUCLEOTIDE SEQUENCE [LARGE SCALE GENOMIC DNA]</scope>
    <source>
        <strain evidence="7 8">CCMP1102</strain>
    </source>
</reference>
<dbReference type="EMBL" id="KV784356">
    <property type="protein sequence ID" value="OEU18591.1"/>
    <property type="molecule type" value="Genomic_DNA"/>
</dbReference>
<evidence type="ECO:0000313" key="8">
    <source>
        <dbReference type="Proteomes" id="UP000095751"/>
    </source>
</evidence>
<evidence type="ECO:0000256" key="1">
    <source>
        <dbReference type="ARBA" id="ARBA00022723"/>
    </source>
</evidence>
<feature type="compositionally biased region" description="Acidic residues" evidence="4">
    <location>
        <begin position="280"/>
        <end position="290"/>
    </location>
</feature>
<evidence type="ECO:0000256" key="3">
    <source>
        <dbReference type="ARBA" id="ARBA00022833"/>
    </source>
</evidence>
<keyword evidence="1" id="KW-0479">Metal-binding</keyword>
<feature type="domain" description="Zinc finger PHD-type" evidence="6">
    <location>
        <begin position="2803"/>
        <end position="2847"/>
    </location>
</feature>
<dbReference type="SUPFAM" id="SSF57903">
    <property type="entry name" value="FYVE/PHD zinc finger"/>
    <property type="match status" value="1"/>
</dbReference>
<feature type="compositionally biased region" description="Polar residues" evidence="4">
    <location>
        <begin position="65"/>
        <end position="76"/>
    </location>
</feature>
<dbReference type="InterPro" id="IPR019786">
    <property type="entry name" value="Zinc_finger_PHD-type_CS"/>
</dbReference>
<dbReference type="Pfam" id="PF00595">
    <property type="entry name" value="PDZ"/>
    <property type="match status" value="1"/>
</dbReference>
<dbReference type="Gene3D" id="3.30.40.10">
    <property type="entry name" value="Zinc/RING finger domain, C3HC4 (zinc finger)"/>
    <property type="match status" value="1"/>
</dbReference>
<keyword evidence="3" id="KW-0862">Zinc</keyword>
<feature type="region of interest" description="Disordered" evidence="4">
    <location>
        <begin position="378"/>
        <end position="408"/>
    </location>
</feature>
<feature type="compositionally biased region" description="Acidic residues" evidence="4">
    <location>
        <begin position="2074"/>
        <end position="2089"/>
    </location>
</feature>
<evidence type="ECO:0000313" key="7">
    <source>
        <dbReference type="EMBL" id="OEU18591.1"/>
    </source>
</evidence>
<evidence type="ECO:0000259" key="6">
    <source>
        <dbReference type="SMART" id="SM00249"/>
    </source>
</evidence>
<feature type="compositionally biased region" description="Polar residues" evidence="4">
    <location>
        <begin position="1"/>
        <end position="17"/>
    </location>
</feature>
<evidence type="ECO:0000256" key="4">
    <source>
        <dbReference type="SAM" id="MobiDB-lite"/>
    </source>
</evidence>
<feature type="region of interest" description="Disordered" evidence="4">
    <location>
        <begin position="38"/>
        <end position="80"/>
    </location>
</feature>
<feature type="region of interest" description="Disordered" evidence="4">
    <location>
        <begin position="2074"/>
        <end position="2144"/>
    </location>
</feature>
<protein>
    <recommendedName>
        <fullName evidence="9">PDZ domain-containing protein</fullName>
    </recommendedName>
</protein>
<dbReference type="SMART" id="SM00249">
    <property type="entry name" value="PHD"/>
    <property type="match status" value="1"/>
</dbReference>
<dbReference type="InterPro" id="IPR011011">
    <property type="entry name" value="Znf_FYVE_PHD"/>
</dbReference>